<dbReference type="InterPro" id="IPR006047">
    <property type="entry name" value="GH13_cat_dom"/>
</dbReference>
<dbReference type="Proteomes" id="UP000245086">
    <property type="component" value="Unassembled WGS sequence"/>
</dbReference>
<dbReference type="CDD" id="cd00551">
    <property type="entry name" value="AmyAc_family"/>
    <property type="match status" value="1"/>
</dbReference>
<dbReference type="SUPFAM" id="SSF51011">
    <property type="entry name" value="Glycosyl hydrolase domain"/>
    <property type="match status" value="1"/>
</dbReference>
<dbReference type="RefSeq" id="WP_108985869.1">
    <property type="nucleotide sequence ID" value="NZ_BFBR01000009.1"/>
</dbReference>
<evidence type="ECO:0000313" key="3">
    <source>
        <dbReference type="Proteomes" id="UP000245086"/>
    </source>
</evidence>
<dbReference type="InterPro" id="IPR013780">
    <property type="entry name" value="Glyco_hydro_b"/>
</dbReference>
<dbReference type="GO" id="GO:0031216">
    <property type="term" value="F:neopullulanase activity"/>
    <property type="evidence" value="ECO:0007669"/>
    <property type="project" value="UniProtKB-EC"/>
</dbReference>
<dbReference type="AlphaFoldDB" id="A0A2P2ED84"/>
<dbReference type="GO" id="GO:0009313">
    <property type="term" value="P:oligosaccharide catabolic process"/>
    <property type="evidence" value="ECO:0007669"/>
    <property type="project" value="TreeGrafter"/>
</dbReference>
<keyword evidence="2" id="KW-0378">Hydrolase</keyword>
<dbReference type="GO" id="GO:0004556">
    <property type="term" value="F:alpha-amylase activity"/>
    <property type="evidence" value="ECO:0007669"/>
    <property type="project" value="TreeGrafter"/>
</dbReference>
<name>A0A2P2ED84_9PROT</name>
<sequence length="560" mass="61352">MPARFFWRLGGQASILLWACLGVIFGPSRVEADNQRVIIEKPQGPVEARLPCNRAASPYCDLRLYQVMVSSFVDGNGAVGAGSAYGPGPHSGDLAGVIQSLDMIQAMGFNAIWLTPIFESHAGEPQLRVSGKKVVNQRLDGTGYYPRDYFRIDPQFGSEADVRTLVDQAHQRGIKIIFDGVFGHHKGGITPSPTGIVPATSNRVSDYFGHPENYPGQVVDFDQPQSLAFYEEVARYWIERFGIDGWRLDQAYQLPNPALARLSQIVEEAASVRPKSGYVVGEIWRKADDIRAAYGTSEAPGLTSAFDFPTRYALVQVLASDEAGTKNRPARTLVEPWALGAHSNYPDHAIPNLMLGNHDLVRFGDLIERAGKGGQEADSYWARHRLAFTFMAAWSGPITFYYGEELGAEVPGFSGRTGQNCGKSQTCDDHIARNMVKLPPVNAKESEVLPKALALRSYLTELLTLRKVSPALSSGARTHLFSDQDVYADLKSLGNEKYVLIMNVSDHARRIRLTREAVDLANLRGSRLLIGDVGVQSSAGSIEIDLPPLSTGIIQLQAVH</sequence>
<comment type="caution">
    <text evidence="2">The sequence shown here is derived from an EMBL/GenBank/DDBJ whole genome shotgun (WGS) entry which is preliminary data.</text>
</comment>
<dbReference type="EMBL" id="BFBR01000009">
    <property type="protein sequence ID" value="GBF59014.1"/>
    <property type="molecule type" value="Genomic_DNA"/>
</dbReference>
<dbReference type="OrthoDB" id="9805159at2"/>
<dbReference type="Gene3D" id="3.20.20.80">
    <property type="entry name" value="Glycosidases"/>
    <property type="match status" value="1"/>
</dbReference>
<dbReference type="PANTHER" id="PTHR10357">
    <property type="entry name" value="ALPHA-AMYLASE FAMILY MEMBER"/>
    <property type="match status" value="1"/>
</dbReference>
<dbReference type="SUPFAM" id="SSF51445">
    <property type="entry name" value="(Trans)glycosidases"/>
    <property type="match status" value="1"/>
</dbReference>
<dbReference type="Pfam" id="PF00128">
    <property type="entry name" value="Alpha-amylase"/>
    <property type="match status" value="2"/>
</dbReference>
<dbReference type="PANTHER" id="PTHR10357:SF228">
    <property type="entry name" value="PUTATIVE-RELATED"/>
    <property type="match status" value="1"/>
</dbReference>
<keyword evidence="3" id="KW-1185">Reference proteome</keyword>
<keyword evidence="2" id="KW-0326">Glycosidase</keyword>
<protein>
    <submittedName>
        <fullName evidence="2">Neopullulanase</fullName>
        <ecNumber evidence="2">3.2.1.135</ecNumber>
    </submittedName>
</protein>
<evidence type="ECO:0000259" key="1">
    <source>
        <dbReference type="SMART" id="SM00642"/>
    </source>
</evidence>
<reference evidence="2 3" key="1">
    <citation type="journal article" date="2018" name="Genome Announc.">
        <title>Draft Genome Sequence of "Candidatus Phycosocius bacilliformis," an Alphaproteobacterial Ectosymbiont of the Hydrocarbon-Producing Green Alga Botryococcus braunii.</title>
        <authorList>
            <person name="Tanabe Y."/>
            <person name="Yamaguchi H."/>
            <person name="Watanabe M.M."/>
        </authorList>
    </citation>
    <scope>NUCLEOTIDE SEQUENCE [LARGE SCALE GENOMIC DNA]</scope>
    <source>
        <strain evidence="2 3">BOTRYCO-2</strain>
    </source>
</reference>
<dbReference type="EC" id="3.2.1.135" evidence="2"/>
<gene>
    <name evidence="2" type="primary">nplT</name>
    <name evidence="2" type="ORF">PbB2_02706</name>
</gene>
<accession>A0A2P2ED84</accession>
<dbReference type="Gene3D" id="2.60.40.1180">
    <property type="entry name" value="Golgi alpha-mannosidase II"/>
    <property type="match status" value="1"/>
</dbReference>
<dbReference type="SMART" id="SM00642">
    <property type="entry name" value="Aamy"/>
    <property type="match status" value="1"/>
</dbReference>
<organism evidence="2 3">
    <name type="scientific">Candidatus Phycosocius bacilliformis</name>
    <dbReference type="NCBI Taxonomy" id="1445552"/>
    <lineage>
        <taxon>Bacteria</taxon>
        <taxon>Pseudomonadati</taxon>
        <taxon>Pseudomonadota</taxon>
        <taxon>Alphaproteobacteria</taxon>
        <taxon>Caulobacterales</taxon>
        <taxon>Caulobacterales incertae sedis</taxon>
        <taxon>Candidatus Phycosocius</taxon>
    </lineage>
</organism>
<feature type="domain" description="Glycosyl hydrolase family 13 catalytic" evidence="1">
    <location>
        <begin position="66"/>
        <end position="456"/>
    </location>
</feature>
<dbReference type="InterPro" id="IPR017853">
    <property type="entry name" value="GH"/>
</dbReference>
<evidence type="ECO:0000313" key="2">
    <source>
        <dbReference type="EMBL" id="GBF59014.1"/>
    </source>
</evidence>
<proteinExistence type="predicted"/>